<comment type="caution">
    <text evidence="2">The sequence shown here is derived from an EMBL/GenBank/DDBJ whole genome shotgun (WGS) entry which is preliminary data.</text>
</comment>
<evidence type="ECO:0000259" key="1">
    <source>
        <dbReference type="PROSITE" id="PS50965"/>
    </source>
</evidence>
<dbReference type="EMBL" id="SJTH01000001">
    <property type="protein sequence ID" value="TCJ06397.1"/>
    <property type="molecule type" value="Genomic_DNA"/>
</dbReference>
<evidence type="ECO:0000313" key="2">
    <source>
        <dbReference type="EMBL" id="TCJ06397.1"/>
    </source>
</evidence>
<evidence type="ECO:0000313" key="3">
    <source>
        <dbReference type="Proteomes" id="UP000293846"/>
    </source>
</evidence>
<dbReference type="OrthoDB" id="569879at2"/>
<dbReference type="Pfam" id="PF08378">
    <property type="entry name" value="NERD"/>
    <property type="match status" value="1"/>
</dbReference>
<keyword evidence="3" id="KW-1185">Reference proteome</keyword>
<dbReference type="AlphaFoldDB" id="A0A4R1B092"/>
<gene>
    <name evidence="2" type="ORF">E0Y62_00920</name>
</gene>
<sequence>MKNVNKKVNPVKPEGVFRSIIECMRGFRKETRMLIIKERTIPIRIQKIKALLRRIPENHWKRAEMEADLAKRWAGFRGEQTLDFPLSKLPEKDFMIFHGLRLSNGRHFFQIDTLLLTTSFALILEVKNYIGTLYFDPILNQLIQTTPNGEVKGYANPIEQARQQQTEMEKWLEKRNISIPIEFLIVISKPSTIIQTAPGYMNTLRKVLHVQFLLNRIEKIESPYKQGMFQPKDLKKVCRILLKQHFPETFDVLKFYNIPQNEILTGALCSNCPSPIALKRHHGTWFCTNCHKKDKVAHIKAINDYFLLTNDSPITNEQLREFLHLSSADIAKKLLTGMKLPHKGTTKGRVYLPASDYQSITEVKR</sequence>
<dbReference type="STRING" id="1742358.GCA_001439605_00340"/>
<proteinExistence type="predicted"/>
<organism evidence="2 3">
    <name type="scientific">Cytobacillus praedii</name>
    <dbReference type="NCBI Taxonomy" id="1742358"/>
    <lineage>
        <taxon>Bacteria</taxon>
        <taxon>Bacillati</taxon>
        <taxon>Bacillota</taxon>
        <taxon>Bacilli</taxon>
        <taxon>Bacillales</taxon>
        <taxon>Bacillaceae</taxon>
        <taxon>Cytobacillus</taxon>
    </lineage>
</organism>
<reference evidence="2 3" key="1">
    <citation type="submission" date="2019-03" db="EMBL/GenBank/DDBJ databases">
        <authorList>
            <person name="Jensen L."/>
            <person name="Storgaard J."/>
            <person name="Sulaj E."/>
            <person name="Schramm A."/>
            <person name="Marshall I.P.G."/>
        </authorList>
    </citation>
    <scope>NUCLEOTIDE SEQUENCE [LARGE SCALE GENOMIC DNA]</scope>
    <source>
        <strain evidence="2 3">2017H2G3</strain>
    </source>
</reference>
<dbReference type="InterPro" id="IPR011528">
    <property type="entry name" value="NERD"/>
</dbReference>
<name>A0A4R1B092_9BACI</name>
<dbReference type="PROSITE" id="PS50965">
    <property type="entry name" value="NERD"/>
    <property type="match status" value="1"/>
</dbReference>
<dbReference type="Proteomes" id="UP000293846">
    <property type="component" value="Unassembled WGS sequence"/>
</dbReference>
<feature type="domain" description="NERD" evidence="1">
    <location>
        <begin position="74"/>
        <end position="191"/>
    </location>
</feature>
<accession>A0A4R1B092</accession>
<protein>
    <submittedName>
        <fullName evidence="2">NERD domain-containing protein</fullName>
    </submittedName>
</protein>